<dbReference type="PROSITE" id="PS50808">
    <property type="entry name" value="ZF_BED"/>
    <property type="match status" value="1"/>
</dbReference>
<dbReference type="OrthoDB" id="1745426at2759"/>
<dbReference type="PANTHER" id="PTHR34396:SF27">
    <property type="entry name" value="OS08G0208700 PROTEIN"/>
    <property type="match status" value="1"/>
</dbReference>
<dbReference type="GO" id="GO:0008270">
    <property type="term" value="F:zinc ion binding"/>
    <property type="evidence" value="ECO:0007669"/>
    <property type="project" value="UniProtKB-KW"/>
</dbReference>
<evidence type="ECO:0000256" key="3">
    <source>
        <dbReference type="ARBA" id="ARBA00022833"/>
    </source>
</evidence>
<dbReference type="InterPro" id="IPR003656">
    <property type="entry name" value="Znf_BED"/>
</dbReference>
<dbReference type="SUPFAM" id="SSF57667">
    <property type="entry name" value="beta-beta-alpha zinc fingers"/>
    <property type="match status" value="1"/>
</dbReference>
<keyword evidence="7" id="KW-1185">Reference proteome</keyword>
<sequence>MEKKWRQIVVMKPEQFQLQQPTVESKVCGRKKSVAWDNFRKINTFRAECIHCNQEVTYRSQKSTNTRTMLHHMARCKKLHPEAEVEVVGSKRFRQATLMHKGKKNQNQEAVPSYLQFNEEDCKIGLVRMIIKDEMPFRIVKRKDFENLFSFSSLALKFFKKNSH</sequence>
<gene>
    <name evidence="6" type="ORF">MERR_LOCUS11210</name>
</gene>
<keyword evidence="3" id="KW-0862">Zinc</keyword>
<dbReference type="EMBL" id="CACVBM020000854">
    <property type="protein sequence ID" value="CAA7023975.1"/>
    <property type="molecule type" value="Genomic_DNA"/>
</dbReference>
<evidence type="ECO:0000256" key="1">
    <source>
        <dbReference type="ARBA" id="ARBA00022723"/>
    </source>
</evidence>
<dbReference type="GO" id="GO:0005634">
    <property type="term" value="C:nucleus"/>
    <property type="evidence" value="ECO:0007669"/>
    <property type="project" value="TreeGrafter"/>
</dbReference>
<accession>A0A6D2I634</accession>
<dbReference type="GO" id="GO:1990837">
    <property type="term" value="F:sequence-specific double-stranded DNA binding"/>
    <property type="evidence" value="ECO:0007669"/>
    <property type="project" value="TreeGrafter"/>
</dbReference>
<evidence type="ECO:0000313" key="6">
    <source>
        <dbReference type="EMBL" id="CAA7023975.1"/>
    </source>
</evidence>
<name>A0A6D2I634_9BRAS</name>
<protein>
    <recommendedName>
        <fullName evidence="5">BED-type domain-containing protein</fullName>
    </recommendedName>
</protein>
<feature type="domain" description="BED-type" evidence="5">
    <location>
        <begin position="30"/>
        <end position="87"/>
    </location>
</feature>
<evidence type="ECO:0000256" key="4">
    <source>
        <dbReference type="PROSITE-ProRule" id="PRU00027"/>
    </source>
</evidence>
<comment type="caution">
    <text evidence="6">The sequence shown here is derived from an EMBL/GenBank/DDBJ whole genome shotgun (WGS) entry which is preliminary data.</text>
</comment>
<organism evidence="6 7">
    <name type="scientific">Microthlaspi erraticum</name>
    <dbReference type="NCBI Taxonomy" id="1685480"/>
    <lineage>
        <taxon>Eukaryota</taxon>
        <taxon>Viridiplantae</taxon>
        <taxon>Streptophyta</taxon>
        <taxon>Embryophyta</taxon>
        <taxon>Tracheophyta</taxon>
        <taxon>Spermatophyta</taxon>
        <taxon>Magnoliopsida</taxon>
        <taxon>eudicotyledons</taxon>
        <taxon>Gunneridae</taxon>
        <taxon>Pentapetalae</taxon>
        <taxon>rosids</taxon>
        <taxon>malvids</taxon>
        <taxon>Brassicales</taxon>
        <taxon>Brassicaceae</taxon>
        <taxon>Coluteocarpeae</taxon>
        <taxon>Microthlaspi</taxon>
    </lineage>
</organism>
<dbReference type="SMART" id="SM00614">
    <property type="entry name" value="ZnF_BED"/>
    <property type="match status" value="1"/>
</dbReference>
<evidence type="ECO:0000259" key="5">
    <source>
        <dbReference type="PROSITE" id="PS50808"/>
    </source>
</evidence>
<dbReference type="Pfam" id="PF02892">
    <property type="entry name" value="zf-BED"/>
    <property type="match status" value="1"/>
</dbReference>
<evidence type="ECO:0000256" key="2">
    <source>
        <dbReference type="ARBA" id="ARBA00022771"/>
    </source>
</evidence>
<dbReference type="AlphaFoldDB" id="A0A6D2I634"/>
<reference evidence="6" key="1">
    <citation type="submission" date="2020-01" db="EMBL/GenBank/DDBJ databases">
        <authorList>
            <person name="Mishra B."/>
        </authorList>
    </citation>
    <scope>NUCLEOTIDE SEQUENCE [LARGE SCALE GENOMIC DNA]</scope>
</reference>
<dbReference type="InterPro" id="IPR053031">
    <property type="entry name" value="Cuticle_assoc_protein"/>
</dbReference>
<dbReference type="InterPro" id="IPR036236">
    <property type="entry name" value="Znf_C2H2_sf"/>
</dbReference>
<keyword evidence="2 4" id="KW-0863">Zinc-finger</keyword>
<dbReference type="PANTHER" id="PTHR34396">
    <property type="entry name" value="OS03G0264950 PROTEIN-RELATED"/>
    <property type="match status" value="1"/>
</dbReference>
<dbReference type="Proteomes" id="UP000467841">
    <property type="component" value="Unassembled WGS sequence"/>
</dbReference>
<keyword evidence="1" id="KW-0479">Metal-binding</keyword>
<dbReference type="GO" id="GO:0006357">
    <property type="term" value="P:regulation of transcription by RNA polymerase II"/>
    <property type="evidence" value="ECO:0007669"/>
    <property type="project" value="TreeGrafter"/>
</dbReference>
<evidence type="ECO:0000313" key="7">
    <source>
        <dbReference type="Proteomes" id="UP000467841"/>
    </source>
</evidence>
<proteinExistence type="predicted"/>